<dbReference type="Proteomes" id="UP000185944">
    <property type="component" value="Unassembled WGS sequence"/>
</dbReference>
<protein>
    <submittedName>
        <fullName evidence="3">Uncharacterized protein</fullName>
    </submittedName>
</protein>
<dbReference type="VEuPathDB" id="MicrosporidiaDB:NEDG_00295"/>
<evidence type="ECO:0000313" key="3">
    <source>
        <dbReference type="EMBL" id="OAG31820.1"/>
    </source>
</evidence>
<dbReference type="InterPro" id="IPR003152">
    <property type="entry name" value="FATC_dom"/>
</dbReference>
<dbReference type="GO" id="GO:0005634">
    <property type="term" value="C:nucleus"/>
    <property type="evidence" value="ECO:0007669"/>
    <property type="project" value="TreeGrafter"/>
</dbReference>
<dbReference type="OrthoDB" id="2195941at2759"/>
<dbReference type="EMBL" id="LTDL01000014">
    <property type="protein sequence ID" value="OAG31820.1"/>
    <property type="molecule type" value="Genomic_DNA"/>
</dbReference>
<organism evidence="3 4">
    <name type="scientific">Nematocida displodere</name>
    <dbReference type="NCBI Taxonomy" id="1805483"/>
    <lineage>
        <taxon>Eukaryota</taxon>
        <taxon>Fungi</taxon>
        <taxon>Fungi incertae sedis</taxon>
        <taxon>Microsporidia</taxon>
        <taxon>Nematocida</taxon>
    </lineage>
</organism>
<evidence type="ECO:0000313" key="4">
    <source>
        <dbReference type="Proteomes" id="UP000185944"/>
    </source>
</evidence>
<name>A0A177EKC5_9MICR</name>
<feature type="domain" description="FATC" evidence="2">
    <location>
        <begin position="1928"/>
        <end position="1964"/>
    </location>
</feature>
<dbReference type="RefSeq" id="XP_067545421.1">
    <property type="nucleotide sequence ID" value="XM_067687713.1"/>
</dbReference>
<dbReference type="InterPro" id="IPR000403">
    <property type="entry name" value="PI3/4_kinase_cat_dom"/>
</dbReference>
<dbReference type="SMART" id="SM00146">
    <property type="entry name" value="PI3Kc"/>
    <property type="match status" value="1"/>
</dbReference>
<dbReference type="PANTHER" id="PTHR11139">
    <property type="entry name" value="ATAXIA TELANGIECTASIA MUTATED ATM -RELATED"/>
    <property type="match status" value="1"/>
</dbReference>
<feature type="domain" description="PI3K/PI4K catalytic" evidence="1">
    <location>
        <begin position="1651"/>
        <end position="1952"/>
    </location>
</feature>
<reference evidence="3 4" key="1">
    <citation type="submission" date="2016-02" db="EMBL/GenBank/DDBJ databases">
        <title>Discovery of a natural microsporidian pathogen with a broad tissue tropism in Caenorhabditis elegans.</title>
        <authorList>
            <person name="Luallen R.J."/>
            <person name="Reinke A.W."/>
            <person name="Tong L."/>
            <person name="Botts M.R."/>
            <person name="Felix M.-A."/>
            <person name="Troemel E.R."/>
        </authorList>
    </citation>
    <scope>NUCLEOTIDE SEQUENCE [LARGE SCALE GENOMIC DNA]</scope>
    <source>
        <strain evidence="3 4">JUm2807</strain>
    </source>
</reference>
<dbReference type="InterPro" id="IPR011009">
    <property type="entry name" value="Kinase-like_dom_sf"/>
</dbReference>
<keyword evidence="4" id="KW-1185">Reference proteome</keyword>
<sequence length="1964" mass="217610">MCECAKSAAIRKTLLSIEEVAQEEEKSFLLAELTSEIEYSSRDELWMVLSLIKDSDKTEDGRFLRRTLAECLKTSGEVVRKYYAVFQSFIEAMHAEYCGTGQCAGVPCSVLIARTLSHIIRDTNRFPREMKKQMYSTNALSLDVIGQCIVASHREGVVYTEVFSPLFQMHRHTASLKAVEVIGALLVLLPAREVGSLLFSQTGREDSGSLLRSAAYLAQTARHEGLSPKVCMVLGQIGGKTLHQALKKSSRSKTVAQGVYVLVYGLLYLVGQEGVGLEEVSAGIGGIVAGTTVHAHLFASMSVILEVAKSTPKFAEIASVGVASFLKSQAVCTESMEMLQTIVEAPGGQVLVPEQVGRVLGALARDRTGKSVGALQALKKRYGTDRECSDLGLWVLRGLECKRVRGQQCEYFGLLDKRCLSEEESAALRAKMLGICRTAPFADVAERCFSGVFVFDGEGLISLVEVFFERARGDERFLRLVVRLLSAQKGVYLPSALLREMPAVSRYAYHILRLANVPELALEAFREGLHYIRTASHFANGTCSVFYGVTTFYEETRASTMEILGEMGLRVQRREMVDYSYVFKTLGFLIGKLPESTPEVAQSLRQIYAQTTGASFILWIYRERALSAALPDLLEMVRAGTTLPRAQQLVLGGGTARALDYISTSTSVKMVVMACREILEDIGADLALQTPRVANQTLSYILEVVSNHSASVHLNALLGALSQGTKNSKASYQTKRAVVGYILGKVEEATPEAFSVLSSTLDVAGSVYARILQIVTPGSLVLTKDALQLVGKLLKESRTLGEVSALLDAVDALYSSQERLGEAEHAIYLKLKILENRMYQEPGPSTVSLVLKKLGAEGIPNRLMEKVYELFTATHISTVSVIKAIDSFTPGKKGTHFKRLSLFLSSSTHVPEPYTLWDVIETKMGRNCQPLRITSALTVFVPENEVRVRAEYTELVKEHCSYMYGGDTKTTFVKQVMVFFVKESPCPVISAFAGVCDGSIEVLSEMFPLALLAGIEGLSTPLKNMVIGGIERIIKRSEHAQKSIYALTRALEYLLVHSLEGSPENKTICAFLSPQVGYRHRRLATDQEKLGFLYASLQYGSVEETRVFLRHLKTQLLPADSLLAEPLETLGLELSGRFSGTDLSVFGARRKGVETVGAIRAFGEETDTLMGEQGSGAMQRIIEAAQSTLSSWDTPTDFLLKEIYKSTSEHGCLAAIREAKERVAGSLYGAATPESLRIFSTLNGYQSAKKEQFMTQIRNEILANTLQYSNRAGGQLPSKGVFASIFQVALSNDDLPLARGTIALEVSSGGKQRMAEAAVAHFARTLGTRKELEERCAQLFRKDADRHPFISSVCEQAKTLRKWSGGLFHRAAPAKKKLEGLKEMSRVRAHREDPLLFLAILQSTESHLKDREFASDARSFVEETDPALWMPFLHEVFLVQPALRFFQPYLDLVDKLYEHHAEKVSSMWAHFTPASEQTPGQGPDHPFGKLEKNNGFIRHVQFIEMVNELAETPNERLLQELKRFKETEKRGRTLQPSESLAHSLQSQEGVPSLTQRNIHRFCQILTGFAFVLKHRTECPNEAEALEIVRSLLELAATKKKCQVWETLFLNKINKIFTAFPPLPKALELSKAAATAIAGMLLPGSAQRVSSISCSVPVIPSAQRPRKLSLHSEGGTTHHYLIKKEKDIAMERAISQCLASLNAPHTTTHEILSTGVAISGYIEESLSLKEAILEIREDREAELGARPASISKKERDAISYLCQDYNSLRELEKLEVYQKAANHPAREIKDWIAKYSQSIPAHFARMDTFTSTYLYSSAAAYLIGLGDRHPGNILLLFSSSLAMHIDYTDALDTLQTRKHHQERVPTRLTPMITTAIGPCVEEHFLIALKEAFRAYRGSFYTIDSIFALFFGSAAYRRLTLANALGHIEQKVPLEEAADEEGRRIFWESTAAENLAQMYIGWMPFW</sequence>
<dbReference type="SUPFAM" id="SSF56112">
    <property type="entry name" value="Protein kinase-like (PK-like)"/>
    <property type="match status" value="1"/>
</dbReference>
<dbReference type="GO" id="GO:0004674">
    <property type="term" value="F:protein serine/threonine kinase activity"/>
    <property type="evidence" value="ECO:0007669"/>
    <property type="project" value="TreeGrafter"/>
</dbReference>
<dbReference type="InterPro" id="IPR036940">
    <property type="entry name" value="PI3/4_kinase_cat_sf"/>
</dbReference>
<dbReference type="InterPro" id="IPR050517">
    <property type="entry name" value="DDR_Repair_Kinase"/>
</dbReference>
<proteinExistence type="predicted"/>
<dbReference type="PROSITE" id="PS50290">
    <property type="entry name" value="PI3_4_KINASE_3"/>
    <property type="match status" value="1"/>
</dbReference>
<comment type="caution">
    <text evidence="3">The sequence shown here is derived from an EMBL/GenBank/DDBJ whole genome shotgun (WGS) entry which is preliminary data.</text>
</comment>
<accession>A0A177EKC5</accession>
<dbReference type="GeneID" id="93646645"/>
<dbReference type="PROSITE" id="PS51190">
    <property type="entry name" value="FATC"/>
    <property type="match status" value="1"/>
</dbReference>
<evidence type="ECO:0000259" key="1">
    <source>
        <dbReference type="PROSITE" id="PS50290"/>
    </source>
</evidence>
<dbReference type="Pfam" id="PF00454">
    <property type="entry name" value="PI3_PI4_kinase"/>
    <property type="match status" value="1"/>
</dbReference>
<gene>
    <name evidence="3" type="ORF">NEDG_00295</name>
</gene>
<dbReference type="Gene3D" id="1.10.1070.11">
    <property type="entry name" value="Phosphatidylinositol 3-/4-kinase, catalytic domain"/>
    <property type="match status" value="1"/>
</dbReference>
<evidence type="ECO:0000259" key="2">
    <source>
        <dbReference type="PROSITE" id="PS51190"/>
    </source>
</evidence>
<dbReference type="Pfam" id="PF02260">
    <property type="entry name" value="FATC"/>
    <property type="match status" value="1"/>
</dbReference>
<dbReference type="STRING" id="1805483.A0A177EKC5"/>